<reference evidence="2" key="1">
    <citation type="submission" date="2020-11" db="EMBL/GenBank/DDBJ databases">
        <authorList>
            <consortium name="DOE Joint Genome Institute"/>
            <person name="Ahrendt S."/>
            <person name="Riley R."/>
            <person name="Andreopoulos W."/>
            <person name="Labutti K."/>
            <person name="Pangilinan J."/>
            <person name="Ruiz-Duenas F.J."/>
            <person name="Barrasa J.M."/>
            <person name="Sanchez-Garcia M."/>
            <person name="Camarero S."/>
            <person name="Miyauchi S."/>
            <person name="Serrano A."/>
            <person name="Linde D."/>
            <person name="Babiker R."/>
            <person name="Drula E."/>
            <person name="Ayuso-Fernandez I."/>
            <person name="Pacheco R."/>
            <person name="Padilla G."/>
            <person name="Ferreira P."/>
            <person name="Barriuso J."/>
            <person name="Kellner H."/>
            <person name="Castanera R."/>
            <person name="Alfaro M."/>
            <person name="Ramirez L."/>
            <person name="Pisabarro A.G."/>
            <person name="Kuo A."/>
            <person name="Tritt A."/>
            <person name="Lipzen A."/>
            <person name="He G."/>
            <person name="Yan M."/>
            <person name="Ng V."/>
            <person name="Cullen D."/>
            <person name="Martin F."/>
            <person name="Rosso M.-N."/>
            <person name="Henrissat B."/>
            <person name="Hibbett D."/>
            <person name="Martinez A.T."/>
            <person name="Grigoriev I.V."/>
        </authorList>
    </citation>
    <scope>NUCLEOTIDE SEQUENCE</scope>
    <source>
        <strain evidence="2">CBS 247.69</strain>
    </source>
</reference>
<proteinExistence type="predicted"/>
<evidence type="ECO:0000256" key="1">
    <source>
        <dbReference type="SAM" id="Phobius"/>
    </source>
</evidence>
<dbReference type="Gene3D" id="1.50.10.20">
    <property type="match status" value="1"/>
</dbReference>
<keyword evidence="3" id="KW-1185">Reference proteome</keyword>
<dbReference type="InterPro" id="IPR005198">
    <property type="entry name" value="Glyco_hydro_76"/>
</dbReference>
<dbReference type="InterPro" id="IPR008928">
    <property type="entry name" value="6-hairpin_glycosidase_sf"/>
</dbReference>
<keyword evidence="2" id="KW-0378">Hydrolase</keyword>
<dbReference type="GO" id="GO:0005975">
    <property type="term" value="P:carbohydrate metabolic process"/>
    <property type="evidence" value="ECO:0007669"/>
    <property type="project" value="InterPro"/>
</dbReference>
<gene>
    <name evidence="2" type="ORF">BDZ94DRAFT_1264076</name>
</gene>
<evidence type="ECO:0000313" key="2">
    <source>
        <dbReference type="EMBL" id="KAF9461279.1"/>
    </source>
</evidence>
<dbReference type="EMBL" id="MU150286">
    <property type="protein sequence ID" value="KAF9461279.1"/>
    <property type="molecule type" value="Genomic_DNA"/>
</dbReference>
<accession>A0A9P5Y2W3</accession>
<dbReference type="PANTHER" id="PTHR47791">
    <property type="entry name" value="MEIOTICALLY UP-REGULATED GENE 191 PROTEIN"/>
    <property type="match status" value="1"/>
</dbReference>
<organism evidence="2 3">
    <name type="scientific">Collybia nuda</name>
    <dbReference type="NCBI Taxonomy" id="64659"/>
    <lineage>
        <taxon>Eukaryota</taxon>
        <taxon>Fungi</taxon>
        <taxon>Dikarya</taxon>
        <taxon>Basidiomycota</taxon>
        <taxon>Agaricomycotina</taxon>
        <taxon>Agaricomycetes</taxon>
        <taxon>Agaricomycetidae</taxon>
        <taxon>Agaricales</taxon>
        <taxon>Tricholomatineae</taxon>
        <taxon>Clitocybaceae</taxon>
        <taxon>Collybia</taxon>
    </lineage>
</organism>
<dbReference type="PANTHER" id="PTHR47791:SF3">
    <property type="entry name" value="MEIOTICALLY UP-REGULATED GENE 191 PROTEIN"/>
    <property type="match status" value="1"/>
</dbReference>
<dbReference type="SUPFAM" id="SSF48208">
    <property type="entry name" value="Six-hairpin glycosidases"/>
    <property type="match status" value="1"/>
</dbReference>
<evidence type="ECO:0000313" key="3">
    <source>
        <dbReference type="Proteomes" id="UP000807353"/>
    </source>
</evidence>
<dbReference type="GO" id="GO:0016787">
    <property type="term" value="F:hydrolase activity"/>
    <property type="evidence" value="ECO:0007669"/>
    <property type="project" value="UniProtKB-KW"/>
</dbReference>
<dbReference type="AlphaFoldDB" id="A0A9P5Y2W3"/>
<dbReference type="OrthoDB" id="9984024at2759"/>
<dbReference type="Pfam" id="PF03663">
    <property type="entry name" value="Glyco_hydro_76"/>
    <property type="match status" value="1"/>
</dbReference>
<comment type="caution">
    <text evidence="2">The sequence shown here is derived from an EMBL/GenBank/DDBJ whole genome shotgun (WGS) entry which is preliminary data.</text>
</comment>
<keyword evidence="1" id="KW-1133">Transmembrane helix</keyword>
<name>A0A9P5Y2W3_9AGAR</name>
<feature type="transmembrane region" description="Helical" evidence="1">
    <location>
        <begin position="12"/>
        <end position="36"/>
    </location>
</feature>
<dbReference type="Proteomes" id="UP000807353">
    <property type="component" value="Unassembled WGS sequence"/>
</dbReference>
<protein>
    <submittedName>
        <fullName evidence="2">Glycoside hydrolase family 76 protein</fullName>
    </submittedName>
</protein>
<keyword evidence="1" id="KW-0812">Transmembrane</keyword>
<sequence length="400" mass="43035">MCNKETIVGHPLSLKLLMLFFSYSFVLLLPFASALVPTTSPPVIEKRAQCQATLNNALIVARRLQSHYFNAATGQYTGGSLWTDANTVEDLHNLMLATGTDEFSTIGETSFIGRAALNSGTNWQNILGGSNDDAGWIVLALWKIADYKASRGKDNSAYLNSASKIYDIISGQWDDAICGGGVWWSTAHTYKNAITNELYLLLSASGYLRNGNTNYLNNAKKTWAWLSKSGMRNSAGLYNDGLTDSCQNNGQTTWTYNQGVIASGLAALSVATGDKSLLTQAEITLDATIARLSTNNILRESCDNAVGGGSVCNQDQQLFKGLWTKHLQYYLDMANDSARTAKYASYLASQTSAVFHFGTSASNDVGSVWYAPDQGGSIFTPKTSASGLAAHVAAAKYGTC</sequence>
<keyword evidence="1" id="KW-0472">Membrane</keyword>
<dbReference type="InterPro" id="IPR053169">
    <property type="entry name" value="MUG_Protein"/>
</dbReference>